<organism evidence="2 3">
    <name type="scientific">Aeoliella straminimaris</name>
    <dbReference type="NCBI Taxonomy" id="2954799"/>
    <lineage>
        <taxon>Bacteria</taxon>
        <taxon>Pseudomonadati</taxon>
        <taxon>Planctomycetota</taxon>
        <taxon>Planctomycetia</taxon>
        <taxon>Pirellulales</taxon>
        <taxon>Lacipirellulaceae</taxon>
        <taxon>Aeoliella</taxon>
    </lineage>
</organism>
<sequence>MARPRVLDEEKLELIRRMVAAGMSLARTAEHVGCDVKTIWRHRRQHPEFDAELRRARVAADAGPLETVRRAAATNWRAAVWLLDRQARLQKQQERARKQGATSRKQADPRQRARQQRDRQLQDLRPLAVAVERWVAEWNRRHDERRIDSVEVLVQLAGGAENNAASCSPPREQTSRKNKG</sequence>
<name>A0A9X2FAE7_9BACT</name>
<comment type="caution">
    <text evidence="2">The sequence shown here is derived from an EMBL/GenBank/DDBJ whole genome shotgun (WGS) entry which is preliminary data.</text>
</comment>
<accession>A0A9X2FAE7</accession>
<dbReference type="AlphaFoldDB" id="A0A9X2FAE7"/>
<feature type="compositionally biased region" description="Basic and acidic residues" evidence="1">
    <location>
        <begin position="105"/>
        <end position="121"/>
    </location>
</feature>
<dbReference type="Proteomes" id="UP001155241">
    <property type="component" value="Unassembled WGS sequence"/>
</dbReference>
<evidence type="ECO:0000313" key="2">
    <source>
        <dbReference type="EMBL" id="MCO6042664.1"/>
    </source>
</evidence>
<protein>
    <recommendedName>
        <fullName evidence="4">Helix-turn-helix domain-containing protein</fullName>
    </recommendedName>
</protein>
<gene>
    <name evidence="2" type="ORF">NG895_01975</name>
</gene>
<reference evidence="2" key="1">
    <citation type="submission" date="2022-06" db="EMBL/GenBank/DDBJ databases">
        <title>Aeoliella straminimaris, a novel planctomycete from sediments.</title>
        <authorList>
            <person name="Vitorino I.R."/>
            <person name="Lage O.M."/>
        </authorList>
    </citation>
    <scope>NUCLEOTIDE SEQUENCE</scope>
    <source>
        <strain evidence="2">ICT_H6.2</strain>
    </source>
</reference>
<keyword evidence="3" id="KW-1185">Reference proteome</keyword>
<evidence type="ECO:0000256" key="1">
    <source>
        <dbReference type="SAM" id="MobiDB-lite"/>
    </source>
</evidence>
<proteinExistence type="predicted"/>
<feature type="region of interest" description="Disordered" evidence="1">
    <location>
        <begin position="159"/>
        <end position="180"/>
    </location>
</feature>
<dbReference type="RefSeq" id="WP_252850760.1">
    <property type="nucleotide sequence ID" value="NZ_JAMXLR010000006.1"/>
</dbReference>
<dbReference type="Gene3D" id="1.10.10.60">
    <property type="entry name" value="Homeodomain-like"/>
    <property type="match status" value="1"/>
</dbReference>
<dbReference type="InterPro" id="IPR009057">
    <property type="entry name" value="Homeodomain-like_sf"/>
</dbReference>
<dbReference type="SUPFAM" id="SSF46689">
    <property type="entry name" value="Homeodomain-like"/>
    <property type="match status" value="1"/>
</dbReference>
<dbReference type="EMBL" id="JAMXLR010000006">
    <property type="protein sequence ID" value="MCO6042664.1"/>
    <property type="molecule type" value="Genomic_DNA"/>
</dbReference>
<feature type="region of interest" description="Disordered" evidence="1">
    <location>
        <begin position="91"/>
        <end position="121"/>
    </location>
</feature>
<evidence type="ECO:0008006" key="4">
    <source>
        <dbReference type="Google" id="ProtNLM"/>
    </source>
</evidence>
<evidence type="ECO:0000313" key="3">
    <source>
        <dbReference type="Proteomes" id="UP001155241"/>
    </source>
</evidence>